<evidence type="ECO:0000256" key="9">
    <source>
        <dbReference type="ARBA" id="ARBA00023136"/>
    </source>
</evidence>
<dbReference type="CDD" id="cd03215">
    <property type="entry name" value="ABC_Carb_Monos_II"/>
    <property type="match status" value="1"/>
</dbReference>
<dbReference type="PROSITE" id="PS00211">
    <property type="entry name" value="ABC_TRANSPORTER_1"/>
    <property type="match status" value="1"/>
</dbReference>
<keyword evidence="7 11" id="KW-0067">ATP-binding</keyword>
<dbReference type="GO" id="GO:0016887">
    <property type="term" value="F:ATP hydrolysis activity"/>
    <property type="evidence" value="ECO:0007669"/>
    <property type="project" value="InterPro"/>
</dbReference>
<dbReference type="GO" id="GO:0005886">
    <property type="term" value="C:plasma membrane"/>
    <property type="evidence" value="ECO:0007669"/>
    <property type="project" value="UniProtKB-SubCell"/>
</dbReference>
<keyword evidence="8" id="KW-1278">Translocase</keyword>
<evidence type="ECO:0000256" key="6">
    <source>
        <dbReference type="ARBA" id="ARBA00022741"/>
    </source>
</evidence>
<dbReference type="InterPro" id="IPR003439">
    <property type="entry name" value="ABC_transporter-like_ATP-bd"/>
</dbReference>
<comment type="caution">
    <text evidence="11">The sequence shown here is derived from an EMBL/GenBank/DDBJ whole genome shotgun (WGS) entry which is preliminary data.</text>
</comment>
<dbReference type="InterPro" id="IPR017871">
    <property type="entry name" value="ABC_transporter-like_CS"/>
</dbReference>
<keyword evidence="2" id="KW-0813">Transport</keyword>
<dbReference type="InterPro" id="IPR027417">
    <property type="entry name" value="P-loop_NTPase"/>
</dbReference>
<evidence type="ECO:0000313" key="11">
    <source>
        <dbReference type="EMBL" id="RLL13767.1"/>
    </source>
</evidence>
<dbReference type="PANTHER" id="PTHR43790:SF3">
    <property type="entry name" value="D-ALLOSE IMPORT ATP-BINDING PROTEIN ALSA-RELATED"/>
    <property type="match status" value="1"/>
</dbReference>
<accession>A0A498CP05</accession>
<evidence type="ECO:0000256" key="2">
    <source>
        <dbReference type="ARBA" id="ARBA00022448"/>
    </source>
</evidence>
<comment type="subcellular location">
    <subcellularLocation>
        <location evidence="1">Cell membrane</location>
        <topology evidence="1">Peripheral membrane protein</topology>
    </subcellularLocation>
</comment>
<keyword evidence="5" id="KW-0677">Repeat</keyword>
<keyword evidence="12" id="KW-1185">Reference proteome</keyword>
<dbReference type="Pfam" id="PF00005">
    <property type="entry name" value="ABC_tran"/>
    <property type="match status" value="2"/>
</dbReference>
<dbReference type="Gene3D" id="3.40.50.300">
    <property type="entry name" value="P-loop containing nucleotide triphosphate hydrolases"/>
    <property type="match status" value="2"/>
</dbReference>
<gene>
    <name evidence="11" type="ORF">D4A47_02435</name>
</gene>
<dbReference type="FunFam" id="3.40.50.300:FF:000127">
    <property type="entry name" value="Ribose import ATP-binding protein RbsA"/>
    <property type="match status" value="1"/>
</dbReference>
<dbReference type="SUPFAM" id="SSF52540">
    <property type="entry name" value="P-loop containing nucleoside triphosphate hydrolases"/>
    <property type="match status" value="2"/>
</dbReference>
<dbReference type="InterPro" id="IPR050107">
    <property type="entry name" value="ABC_carbohydrate_import_ATPase"/>
</dbReference>
<keyword evidence="4" id="KW-0762">Sugar transport</keyword>
<feature type="domain" description="ABC transporter" evidence="10">
    <location>
        <begin position="32"/>
        <end position="274"/>
    </location>
</feature>
<evidence type="ECO:0000256" key="3">
    <source>
        <dbReference type="ARBA" id="ARBA00022475"/>
    </source>
</evidence>
<name>A0A498CP05_9FIRM</name>
<evidence type="ECO:0000259" key="10">
    <source>
        <dbReference type="PROSITE" id="PS50893"/>
    </source>
</evidence>
<protein>
    <submittedName>
        <fullName evidence="11">Sugar ABC transporter ATP-binding protein</fullName>
    </submittedName>
</protein>
<organism evidence="11 12">
    <name type="scientific">Anaerotruncus massiliensis</name>
    <name type="common">ex Liu et al. 2021</name>
    <dbReference type="NCBI Taxonomy" id="2321404"/>
    <lineage>
        <taxon>Bacteria</taxon>
        <taxon>Bacillati</taxon>
        <taxon>Bacillota</taxon>
        <taxon>Clostridia</taxon>
        <taxon>Eubacteriales</taxon>
        <taxon>Oscillospiraceae</taxon>
        <taxon>Anaerotruncus</taxon>
    </lineage>
</organism>
<dbReference type="InterPro" id="IPR003593">
    <property type="entry name" value="AAA+_ATPase"/>
</dbReference>
<dbReference type="PROSITE" id="PS50893">
    <property type="entry name" value="ABC_TRANSPORTER_2"/>
    <property type="match status" value="2"/>
</dbReference>
<evidence type="ECO:0000256" key="1">
    <source>
        <dbReference type="ARBA" id="ARBA00004202"/>
    </source>
</evidence>
<proteinExistence type="predicted"/>
<dbReference type="EMBL" id="RCHT01000002">
    <property type="protein sequence ID" value="RLL13767.1"/>
    <property type="molecule type" value="Genomic_DNA"/>
</dbReference>
<evidence type="ECO:0000256" key="8">
    <source>
        <dbReference type="ARBA" id="ARBA00022967"/>
    </source>
</evidence>
<dbReference type="AlphaFoldDB" id="A0A498CP05"/>
<dbReference type="SMART" id="SM00382">
    <property type="entry name" value="AAA"/>
    <property type="match status" value="2"/>
</dbReference>
<evidence type="ECO:0000313" key="12">
    <source>
        <dbReference type="Proteomes" id="UP000276301"/>
    </source>
</evidence>
<dbReference type="GO" id="GO:0005524">
    <property type="term" value="F:ATP binding"/>
    <property type="evidence" value="ECO:0007669"/>
    <property type="project" value="UniProtKB-KW"/>
</dbReference>
<reference evidence="11 12" key="1">
    <citation type="submission" date="2018-10" db="EMBL/GenBank/DDBJ databases">
        <title>Anaerotruncus faecis sp. nov., isolated from human feces.</title>
        <authorList>
            <person name="Wang Y.-J."/>
        </authorList>
    </citation>
    <scope>NUCLEOTIDE SEQUENCE [LARGE SCALE GENOMIC DNA]</scope>
    <source>
        <strain evidence="11 12">22A2-44</strain>
    </source>
</reference>
<sequence>MAGCAGRTARLPIYSGRSVASMQQTDDRQSILSMRGIRKSFAGVQALKGVSLELYPGEVLGLIGENGAGKSTLMRVLMGIEKRDAGTIVCHGEELNLTKPIEAYEKGIGMVFQEQALFPNLSVAENIFLGHEEHLQTAGFLHWSEMYRESKMVLEKVGLANLDPRTRLSRLSFSQRQMVEIARVLYTALHTDRQVIVILDEPTAVLSPSEVENLFAIINSLREQAAFIFISHHLEEIVEYTDRVAVMKDGSNVGDVMTRDVDIRILQEMMVGREFSTDFFFAQELRVPEDEVVLRLEGVTNKEVKDVSFSLRKGEILGIAGLMGCGKEDLSKIIFGDSPVEKGTITAADGSQLGNSIALAVKAGIGYLPSDRRNEGILGVLSVITNTTIANLDNFTRALGFIDQRREQQGVDDYISRLKIKTPSGRTKIMNLSGGNQQKVILARWLSLKPRILLMEQPTRGIDVGAKQEIYRLMRELANEGISILVVSDEMPELIGLCNRIVTMRRGAVTGEIDCQKEVKPNERDIIRYIA</sequence>
<keyword evidence="3" id="KW-1003">Cell membrane</keyword>
<keyword evidence="9" id="KW-0472">Membrane</keyword>
<evidence type="ECO:0000256" key="7">
    <source>
        <dbReference type="ARBA" id="ARBA00022840"/>
    </source>
</evidence>
<keyword evidence="6" id="KW-0547">Nucleotide-binding</keyword>
<evidence type="ECO:0000256" key="4">
    <source>
        <dbReference type="ARBA" id="ARBA00022597"/>
    </source>
</evidence>
<feature type="domain" description="ABC transporter" evidence="10">
    <location>
        <begin position="287"/>
        <end position="531"/>
    </location>
</feature>
<dbReference type="CDD" id="cd03216">
    <property type="entry name" value="ABC_Carb_Monos_I"/>
    <property type="match status" value="1"/>
</dbReference>
<dbReference type="PANTHER" id="PTHR43790">
    <property type="entry name" value="CARBOHYDRATE TRANSPORT ATP-BINDING PROTEIN MG119-RELATED"/>
    <property type="match status" value="1"/>
</dbReference>
<evidence type="ECO:0000256" key="5">
    <source>
        <dbReference type="ARBA" id="ARBA00022737"/>
    </source>
</evidence>
<dbReference type="Proteomes" id="UP000276301">
    <property type="component" value="Unassembled WGS sequence"/>
</dbReference>